<sequence length="67" mass="7439">MEKERVTFPPTHRAQVVQRSLLDAALLEVVLRRFDDPLEDLLVDGSNDSIRHDAGSLMPDVRGGGRA</sequence>
<accession>A0A6A6NSM9</accession>
<reference evidence="1" key="1">
    <citation type="journal article" date="2020" name="Stud. Mycol.">
        <title>101 Dothideomycetes genomes: a test case for predicting lifestyles and emergence of pathogens.</title>
        <authorList>
            <person name="Haridas S."/>
            <person name="Albert R."/>
            <person name="Binder M."/>
            <person name="Bloem J."/>
            <person name="Labutti K."/>
            <person name="Salamov A."/>
            <person name="Andreopoulos B."/>
            <person name="Baker S."/>
            <person name="Barry K."/>
            <person name="Bills G."/>
            <person name="Bluhm B."/>
            <person name="Cannon C."/>
            <person name="Castanera R."/>
            <person name="Culley D."/>
            <person name="Daum C."/>
            <person name="Ezra D."/>
            <person name="Gonzalez J."/>
            <person name="Henrissat B."/>
            <person name="Kuo A."/>
            <person name="Liang C."/>
            <person name="Lipzen A."/>
            <person name="Lutzoni F."/>
            <person name="Magnuson J."/>
            <person name="Mondo S."/>
            <person name="Nolan M."/>
            <person name="Ohm R."/>
            <person name="Pangilinan J."/>
            <person name="Park H.-J."/>
            <person name="Ramirez L."/>
            <person name="Alfaro M."/>
            <person name="Sun H."/>
            <person name="Tritt A."/>
            <person name="Yoshinaga Y."/>
            <person name="Zwiers L.-H."/>
            <person name="Turgeon B."/>
            <person name="Goodwin S."/>
            <person name="Spatafora J."/>
            <person name="Crous P."/>
            <person name="Grigoriev I."/>
        </authorList>
    </citation>
    <scope>NUCLEOTIDE SEQUENCE</scope>
    <source>
        <strain evidence="1">ATCC 16933</strain>
    </source>
</reference>
<dbReference type="Proteomes" id="UP000799766">
    <property type="component" value="Unassembled WGS sequence"/>
</dbReference>
<gene>
    <name evidence="1" type="ORF">BDY21DRAFT_352637</name>
</gene>
<evidence type="ECO:0000313" key="2">
    <source>
        <dbReference type="Proteomes" id="UP000799766"/>
    </source>
</evidence>
<proteinExistence type="predicted"/>
<dbReference type="EMBL" id="MU001690">
    <property type="protein sequence ID" value="KAF2454751.1"/>
    <property type="molecule type" value="Genomic_DNA"/>
</dbReference>
<evidence type="ECO:0000313" key="1">
    <source>
        <dbReference type="EMBL" id="KAF2454751.1"/>
    </source>
</evidence>
<keyword evidence="2" id="KW-1185">Reference proteome</keyword>
<organism evidence="1 2">
    <name type="scientific">Lineolata rhizophorae</name>
    <dbReference type="NCBI Taxonomy" id="578093"/>
    <lineage>
        <taxon>Eukaryota</taxon>
        <taxon>Fungi</taxon>
        <taxon>Dikarya</taxon>
        <taxon>Ascomycota</taxon>
        <taxon>Pezizomycotina</taxon>
        <taxon>Dothideomycetes</taxon>
        <taxon>Dothideomycetes incertae sedis</taxon>
        <taxon>Lineolatales</taxon>
        <taxon>Lineolataceae</taxon>
        <taxon>Lineolata</taxon>
    </lineage>
</organism>
<protein>
    <submittedName>
        <fullName evidence="1">Uncharacterized protein</fullName>
    </submittedName>
</protein>
<dbReference type="AlphaFoldDB" id="A0A6A6NSM9"/>
<name>A0A6A6NSM9_9PEZI</name>